<reference evidence="2 3" key="1">
    <citation type="submission" date="2014-12" db="EMBL/GenBank/DDBJ databases">
        <title>Whole genome sequencing of Sphingobium xenophagum OW59.</title>
        <authorList>
            <person name="Ohta Y."/>
            <person name="Nishi S."/>
            <person name="Hatada Y."/>
        </authorList>
    </citation>
    <scope>NUCLEOTIDE SEQUENCE [LARGE SCALE GENOMIC DNA]</scope>
    <source>
        <strain evidence="2 3">OW59</strain>
    </source>
</reference>
<gene>
    <name evidence="2" type="ORF">MBESOW_P3417</name>
</gene>
<name>A0A401J6F4_SPHXE</name>
<evidence type="ECO:0000313" key="2">
    <source>
        <dbReference type="EMBL" id="GBH32178.1"/>
    </source>
</evidence>
<dbReference type="AlphaFoldDB" id="A0A401J6F4"/>
<keyword evidence="3" id="KW-1185">Reference proteome</keyword>
<dbReference type="STRING" id="1192759.GCA_000277525_02229"/>
<evidence type="ECO:0000256" key="1">
    <source>
        <dbReference type="SAM" id="MobiDB-lite"/>
    </source>
</evidence>
<comment type="caution">
    <text evidence="2">The sequence shown here is derived from an EMBL/GenBank/DDBJ whole genome shotgun (WGS) entry which is preliminary data.</text>
</comment>
<dbReference type="EMBL" id="BBQY01000028">
    <property type="protein sequence ID" value="GBH32178.1"/>
    <property type="molecule type" value="Genomic_DNA"/>
</dbReference>
<proteinExistence type="predicted"/>
<accession>A0A401J6F4</accession>
<organism evidence="2 3">
    <name type="scientific">Sphingobium xenophagum</name>
    <dbReference type="NCBI Taxonomy" id="121428"/>
    <lineage>
        <taxon>Bacteria</taxon>
        <taxon>Pseudomonadati</taxon>
        <taxon>Pseudomonadota</taxon>
        <taxon>Alphaproteobacteria</taxon>
        <taxon>Sphingomonadales</taxon>
        <taxon>Sphingomonadaceae</taxon>
        <taxon>Sphingobium</taxon>
    </lineage>
</organism>
<protein>
    <submittedName>
        <fullName evidence="2">Transposase</fullName>
    </submittedName>
</protein>
<dbReference type="Proteomes" id="UP000290975">
    <property type="component" value="Unassembled WGS sequence"/>
</dbReference>
<sequence>MKQPAGAIKARWVCEQAHLQLKEELGLDFFEGSMGRPAPIRADVHDRSCLPPVTSAQAGKRGETIEPATETKLFSNQASYH</sequence>
<feature type="compositionally biased region" description="Polar residues" evidence="1">
    <location>
        <begin position="72"/>
        <end position="81"/>
    </location>
</feature>
<feature type="region of interest" description="Disordered" evidence="1">
    <location>
        <begin position="51"/>
        <end position="81"/>
    </location>
</feature>
<evidence type="ECO:0000313" key="3">
    <source>
        <dbReference type="Proteomes" id="UP000290975"/>
    </source>
</evidence>